<dbReference type="PROSITE" id="PS51257">
    <property type="entry name" value="PROKAR_LIPOPROTEIN"/>
    <property type="match status" value="1"/>
</dbReference>
<evidence type="ECO:0000313" key="6">
    <source>
        <dbReference type="Proteomes" id="UP001168478"/>
    </source>
</evidence>
<dbReference type="RefSeq" id="WP_021993598.1">
    <property type="nucleotide sequence ID" value="NZ_CALUKV010000002.1"/>
</dbReference>
<dbReference type="EMBL" id="JAUEIE010000009">
    <property type="protein sequence ID" value="MDN0023213.1"/>
    <property type="molecule type" value="Genomic_DNA"/>
</dbReference>
<evidence type="ECO:0000313" key="5">
    <source>
        <dbReference type="Proteomes" id="UP001167831"/>
    </source>
</evidence>
<dbReference type="Gene3D" id="3.40.190.10">
    <property type="entry name" value="Periplasmic binding protein-like II"/>
    <property type="match status" value="1"/>
</dbReference>
<reference evidence="4" key="1">
    <citation type="submission" date="2023-06" db="EMBL/GenBank/DDBJ databases">
        <authorList>
            <person name="Zeman M."/>
            <person name="Kubasova T."/>
            <person name="Jahodarova E."/>
            <person name="Nykrynova M."/>
            <person name="Rychlik I."/>
        </authorList>
    </citation>
    <scope>NUCLEOTIDE SEQUENCE</scope>
    <source>
        <strain evidence="4">ET15</strain>
        <strain evidence="3">ET37</strain>
    </source>
</reference>
<dbReference type="Proteomes" id="UP001168478">
    <property type="component" value="Unassembled WGS sequence"/>
</dbReference>
<dbReference type="PANTHER" id="PTHR37423">
    <property type="entry name" value="SOLUBLE LYTIC MUREIN TRANSGLYCOSYLASE-RELATED"/>
    <property type="match status" value="1"/>
</dbReference>
<dbReference type="Proteomes" id="UP001167831">
    <property type="component" value="Unassembled WGS sequence"/>
</dbReference>
<keyword evidence="5" id="KW-1185">Reference proteome</keyword>
<dbReference type="InterPro" id="IPR008258">
    <property type="entry name" value="Transglycosylase_SLT_dom_1"/>
</dbReference>
<evidence type="ECO:0000313" key="4">
    <source>
        <dbReference type="EMBL" id="MDN0025088.1"/>
    </source>
</evidence>
<name>A0AAW7JNZ8_9BACT</name>
<proteinExistence type="inferred from homology"/>
<dbReference type="EMBL" id="JAUEIF010000004">
    <property type="protein sequence ID" value="MDN0025088.1"/>
    <property type="molecule type" value="Genomic_DNA"/>
</dbReference>
<evidence type="ECO:0000256" key="1">
    <source>
        <dbReference type="ARBA" id="ARBA00007734"/>
    </source>
</evidence>
<dbReference type="CDD" id="cd13403">
    <property type="entry name" value="MLTF-like"/>
    <property type="match status" value="1"/>
</dbReference>
<dbReference type="PANTHER" id="PTHR37423:SF2">
    <property type="entry name" value="MEMBRANE-BOUND LYTIC MUREIN TRANSGLYCOSYLASE C"/>
    <property type="match status" value="1"/>
</dbReference>
<dbReference type="SUPFAM" id="SSF53955">
    <property type="entry name" value="Lysozyme-like"/>
    <property type="match status" value="1"/>
</dbReference>
<reference evidence="4" key="2">
    <citation type="submission" date="2023-08" db="EMBL/GenBank/DDBJ databases">
        <title>Identification and characterization of horizontal gene transfer across gut microbiota members of farm animals based on homology search.</title>
        <authorList>
            <person name="Schwarzerova J."/>
            <person name="Nykrynova M."/>
            <person name="Jureckova K."/>
            <person name="Cejkova D."/>
            <person name="Rychlik I."/>
        </authorList>
    </citation>
    <scope>NUCLEOTIDE SEQUENCE</scope>
    <source>
        <strain evidence="4">ET15</strain>
        <strain evidence="3">ET37</strain>
    </source>
</reference>
<evidence type="ECO:0000313" key="3">
    <source>
        <dbReference type="EMBL" id="MDN0023213.1"/>
    </source>
</evidence>
<dbReference type="Pfam" id="PF01464">
    <property type="entry name" value="SLT"/>
    <property type="match status" value="1"/>
</dbReference>
<sequence>MQLKFLYILFSVLLALSCSDNKKSIEVTPWGSTADEDSADFENHFTISDLQSNGEMIMLTMSGPDTYFDYRGRGMGTQYLLCEKFAHDIGVSLRVELCRDTAEMLTRLEEGEGDIIVYQMSRKTKGLNYCGYGTDSTSWAVSEGNKELSDSLNRWYRPQLLAQIKKEEAFMYSPQSIRRHTYSPMLNASAGIISEYDHLFQKYAPLTRWDWRLLAAQCYQESTFDPNARSWAGACGLMQIMPATADMIGLSRANIFDPEENIAAAARYIKTLNGKFLDIRDRNERCSFILASYNGGFFHIRDAMALTKKHGRNPHSWRDVSEFVLKLSYPEYYNDPVVKYGYMRGQETAGYVESIRNRWAQYRSKARGGSGIQGFPGEAIPQKARKKHRFRL</sequence>
<organism evidence="4 6">
    <name type="scientific">Leyella lascolaii</name>
    <dbReference type="NCBI Taxonomy" id="1776379"/>
    <lineage>
        <taxon>Bacteria</taxon>
        <taxon>Pseudomonadati</taxon>
        <taxon>Bacteroidota</taxon>
        <taxon>Bacteroidia</taxon>
        <taxon>Bacteroidales</taxon>
        <taxon>Prevotellaceae</taxon>
        <taxon>Leyella</taxon>
    </lineage>
</organism>
<comment type="similarity">
    <text evidence="1">Belongs to the transglycosylase Slt family.</text>
</comment>
<comment type="caution">
    <text evidence="4">The sequence shown here is derived from an EMBL/GenBank/DDBJ whole genome shotgun (WGS) entry which is preliminary data.</text>
</comment>
<gene>
    <name evidence="3" type="ORF">QVN81_09300</name>
    <name evidence="4" type="ORF">QVN84_06080</name>
</gene>
<dbReference type="InterPro" id="IPR023346">
    <property type="entry name" value="Lysozyme-like_dom_sf"/>
</dbReference>
<accession>A0AAW7JNZ8</accession>
<evidence type="ECO:0000259" key="2">
    <source>
        <dbReference type="Pfam" id="PF01464"/>
    </source>
</evidence>
<dbReference type="Gene3D" id="1.10.530.10">
    <property type="match status" value="1"/>
</dbReference>
<protein>
    <submittedName>
        <fullName evidence="4">Transglycosylase SLT domain-containing protein</fullName>
    </submittedName>
</protein>
<feature type="domain" description="Transglycosylase SLT" evidence="2">
    <location>
        <begin position="200"/>
        <end position="312"/>
    </location>
</feature>
<dbReference type="AlphaFoldDB" id="A0AAW7JNZ8"/>